<dbReference type="GO" id="GO:0034707">
    <property type="term" value="C:chloride channel complex"/>
    <property type="evidence" value="ECO:0007669"/>
    <property type="project" value="UniProtKB-KW"/>
</dbReference>
<dbReference type="NCBIfam" id="TIGR00862">
    <property type="entry name" value="O-ClC"/>
    <property type="match status" value="1"/>
</dbReference>
<evidence type="ECO:0000256" key="17">
    <source>
        <dbReference type="SAM" id="MobiDB-lite"/>
    </source>
</evidence>
<sequence>MAQAKSDMSINMEISNGAVIHRPVGSCMEMEDRRTGEEEEEEDEVELGEEVDEYMDDVGDDNVMPSTDVIVHKTEQEDFMEDLEPQESVIMQNKEVKYGKKEDEVDILRPELPEELVNIAHTQVSKLQNEAEVRARAFKEMDRADDKLETLYEDEKENDEQQVQTLSERKMETHELLLSEVRQLTCCLLEKIEIKYDQMQQVKNEIVLQEEEHEEGVNNDVDEEPRMVSTSVADSKESFQGLGEEEEPATFENNGEEKSMTEVPLFDDCNAIGEPMHNDALAKNNDKETSTINKAAEEMAIDWIATEQQLQTDLFGVTVEEMVQNSNQLAESIVQQRERLEWLQQVVGDTDPENCERTVADTQSAIVNGPEEARGGKEVDKEEEGIEKIQRGVEITKKEELSAEEGSCTKAEQPHKAPEIVEEGACKEKEEQRQVNEEVPMLIEEGACKENEQLGNDKREIVEGVDVAKEQRKQVKEEVPTTIEEGACKENEQKRQVNEEVPILIEGGACKEKEQLGNDKREIIGGDAAKEQRRQVNEEVPILIEGGACKKQEQRRQVKAEVPTTIEEGAGKWLEELKAVIEDEPRRKAQGGRKVTIPAWLKSNESSDAPFQEPPKPLGSQIRTMSGGSEGEVNIKAKGQQVSMANGFPGIPPALVQQEEVKTLGKPSRMATPAQRDGDPPDQQISLYVKAGSDGESLGNCPFSQRLFMILWLKGVIFNVTTVDLKRKPADLQDLAPGTNPPFMTFNGDVLVDVNKMEEFLEERLVPPRYPKLAVKHPESNTAGIDVFAKFSAYIKNPRKEANEGLEKALLKSLKRLDEYLQTPLPEEIDANSVDDPEASTRGFLDGPDLTLADCNLLPKLHIMKIVARKYRGFEIPAEMTGVLRYLNNAYQREEFMNTCPADREIEFAYLDVAKKIK</sequence>
<dbReference type="GO" id="GO:0005737">
    <property type="term" value="C:cytoplasm"/>
    <property type="evidence" value="ECO:0007669"/>
    <property type="project" value="UniProtKB-SubCell"/>
</dbReference>
<comment type="subcellular location">
    <subcellularLocation>
        <location evidence="2">Cytoplasm</location>
    </subcellularLocation>
    <subcellularLocation>
        <location evidence="1">Membrane</location>
        <topology evidence="1">Single-pass membrane protein</topology>
    </subcellularLocation>
</comment>
<feature type="domain" description="CLIC N-terminal" evidence="18">
    <location>
        <begin position="684"/>
        <end position="768"/>
    </location>
</feature>
<dbReference type="InterPro" id="IPR053823">
    <property type="entry name" value="CLIC_N"/>
</dbReference>
<dbReference type="PANTHER" id="PTHR45476">
    <property type="entry name" value="CHLORIDE INTRACELLULAR CHANNEL PROTEIN 6-RELATED"/>
    <property type="match status" value="1"/>
</dbReference>
<evidence type="ECO:0000256" key="13">
    <source>
        <dbReference type="ARBA" id="ARBA00023214"/>
    </source>
</evidence>
<evidence type="ECO:0000256" key="9">
    <source>
        <dbReference type="ARBA" id="ARBA00023002"/>
    </source>
</evidence>
<accession>A0AAN9DC54</accession>
<dbReference type="PRINTS" id="PR01263">
    <property type="entry name" value="INTCLCHANNEL"/>
</dbReference>
<evidence type="ECO:0000256" key="4">
    <source>
        <dbReference type="ARBA" id="ARBA00022448"/>
    </source>
</evidence>
<dbReference type="SUPFAM" id="SSF52833">
    <property type="entry name" value="Thioredoxin-like"/>
    <property type="match status" value="1"/>
</dbReference>
<keyword evidence="12" id="KW-0869">Chloride channel</keyword>
<reference evidence="19 20" key="1">
    <citation type="submission" date="2024-02" db="EMBL/GenBank/DDBJ databases">
        <title>Chromosome-level genome assembly of the Eurasian Minnow (Phoxinus phoxinus).</title>
        <authorList>
            <person name="Oriowo T.O."/>
            <person name="Martin S."/>
            <person name="Stange M."/>
            <person name="Chrysostomakis Y."/>
            <person name="Brown T."/>
            <person name="Winkler S."/>
            <person name="Kukowka S."/>
            <person name="Myers E.W."/>
            <person name="Bohne A."/>
        </authorList>
    </citation>
    <scope>NUCLEOTIDE SEQUENCE [LARGE SCALE GENOMIC DNA]</scope>
    <source>
        <strain evidence="19">ZFMK-TIS-60720</strain>
        <tissue evidence="19">Whole Organism</tissue>
    </source>
</reference>
<evidence type="ECO:0000256" key="3">
    <source>
        <dbReference type="ARBA" id="ARBA00007655"/>
    </source>
</evidence>
<evidence type="ECO:0000256" key="2">
    <source>
        <dbReference type="ARBA" id="ARBA00004496"/>
    </source>
</evidence>
<evidence type="ECO:0000256" key="16">
    <source>
        <dbReference type="SAM" id="Coils"/>
    </source>
</evidence>
<dbReference type="Gene3D" id="1.20.1050.10">
    <property type="match status" value="1"/>
</dbReference>
<gene>
    <name evidence="19" type="ORF">R3I93_006539</name>
</gene>
<evidence type="ECO:0000256" key="6">
    <source>
        <dbReference type="ARBA" id="ARBA00022692"/>
    </source>
</evidence>
<evidence type="ECO:0000256" key="10">
    <source>
        <dbReference type="ARBA" id="ARBA00023065"/>
    </source>
</evidence>
<keyword evidence="14" id="KW-0407">Ion channel</keyword>
<evidence type="ECO:0000313" key="19">
    <source>
        <dbReference type="EMBL" id="KAK7166799.1"/>
    </source>
</evidence>
<evidence type="ECO:0000313" key="20">
    <source>
        <dbReference type="Proteomes" id="UP001364617"/>
    </source>
</evidence>
<dbReference type="InterPro" id="IPR002946">
    <property type="entry name" value="CLIC"/>
</dbReference>
<feature type="region of interest" description="Disordered" evidence="17">
    <location>
        <begin position="21"/>
        <end position="48"/>
    </location>
</feature>
<dbReference type="PANTHER" id="PTHR45476:SF1">
    <property type="entry name" value="CHLORIDE INTRACELLULAR CHANNEL PROTEIN 6"/>
    <property type="match status" value="1"/>
</dbReference>
<dbReference type="Pfam" id="PF22441">
    <property type="entry name" value="CLIC-like_N"/>
    <property type="match status" value="1"/>
</dbReference>
<dbReference type="Pfam" id="PF13410">
    <property type="entry name" value="GST_C_2"/>
    <property type="match status" value="1"/>
</dbReference>
<evidence type="ECO:0000256" key="5">
    <source>
        <dbReference type="ARBA" id="ARBA00022490"/>
    </source>
</evidence>
<feature type="region of interest" description="Disordered" evidence="17">
    <location>
        <begin position="397"/>
        <end position="434"/>
    </location>
</feature>
<keyword evidence="11" id="KW-0472">Membrane</keyword>
<evidence type="ECO:0000256" key="7">
    <source>
        <dbReference type="ARBA" id="ARBA00022882"/>
    </source>
</evidence>
<keyword evidence="10" id="KW-0406">Ion transport</keyword>
<dbReference type="SFLD" id="SFLDS00019">
    <property type="entry name" value="Glutathione_Transferase_(cytos"/>
    <property type="match status" value="1"/>
</dbReference>
<dbReference type="GO" id="GO:0005254">
    <property type="term" value="F:chloride channel activity"/>
    <property type="evidence" value="ECO:0007669"/>
    <property type="project" value="UniProtKB-KW"/>
</dbReference>
<evidence type="ECO:0000256" key="8">
    <source>
        <dbReference type="ARBA" id="ARBA00022989"/>
    </source>
</evidence>
<evidence type="ECO:0000259" key="18">
    <source>
        <dbReference type="Pfam" id="PF22441"/>
    </source>
</evidence>
<dbReference type="InterPro" id="IPR040079">
    <property type="entry name" value="Glutathione_S-Trfase"/>
</dbReference>
<keyword evidence="5" id="KW-0963">Cytoplasm</keyword>
<dbReference type="CDD" id="cd03061">
    <property type="entry name" value="GST_N_CLIC"/>
    <property type="match status" value="1"/>
</dbReference>
<dbReference type="Proteomes" id="UP001364617">
    <property type="component" value="Unassembled WGS sequence"/>
</dbReference>
<dbReference type="AlphaFoldDB" id="A0AAN9DC54"/>
<keyword evidence="4" id="KW-0813">Transport</keyword>
<dbReference type="SUPFAM" id="SSF47616">
    <property type="entry name" value="GST C-terminal domain-like"/>
    <property type="match status" value="1"/>
</dbReference>
<evidence type="ECO:0000256" key="15">
    <source>
        <dbReference type="ARBA" id="ARBA00024167"/>
    </source>
</evidence>
<keyword evidence="13" id="KW-0868">Chloride</keyword>
<evidence type="ECO:0000256" key="1">
    <source>
        <dbReference type="ARBA" id="ARBA00004167"/>
    </source>
</evidence>
<organism evidence="19 20">
    <name type="scientific">Phoxinus phoxinus</name>
    <name type="common">Eurasian minnow</name>
    <dbReference type="NCBI Taxonomy" id="58324"/>
    <lineage>
        <taxon>Eukaryota</taxon>
        <taxon>Metazoa</taxon>
        <taxon>Chordata</taxon>
        <taxon>Craniata</taxon>
        <taxon>Vertebrata</taxon>
        <taxon>Euteleostomi</taxon>
        <taxon>Actinopterygii</taxon>
        <taxon>Neopterygii</taxon>
        <taxon>Teleostei</taxon>
        <taxon>Ostariophysi</taxon>
        <taxon>Cypriniformes</taxon>
        <taxon>Leuciscidae</taxon>
        <taxon>Phoxininae</taxon>
        <taxon>Phoxinus</taxon>
    </lineage>
</organism>
<feature type="region of interest" description="Disordered" evidence="17">
    <location>
        <begin position="230"/>
        <end position="260"/>
    </location>
</feature>
<evidence type="ECO:0000256" key="12">
    <source>
        <dbReference type="ARBA" id="ARBA00023173"/>
    </source>
</evidence>
<protein>
    <recommendedName>
        <fullName evidence="18">CLIC N-terminal domain-containing protein</fullName>
    </recommendedName>
</protein>
<feature type="coiled-coil region" evidence="16">
    <location>
        <begin position="134"/>
        <end position="219"/>
    </location>
</feature>
<feature type="compositionally biased region" description="Basic and acidic residues" evidence="17">
    <location>
        <begin position="412"/>
        <end position="434"/>
    </location>
</feature>
<keyword evidence="8" id="KW-1133">Transmembrane helix</keyword>
<dbReference type="InterPro" id="IPR036282">
    <property type="entry name" value="Glutathione-S-Trfase_C_sf"/>
</dbReference>
<keyword evidence="9" id="KW-0560">Oxidoreductase</keyword>
<keyword evidence="16" id="KW-0175">Coiled coil</keyword>
<dbReference type="EMBL" id="JAYKXH010000006">
    <property type="protein sequence ID" value="KAK7166799.1"/>
    <property type="molecule type" value="Genomic_DNA"/>
</dbReference>
<comment type="catalytic activity">
    <reaction evidence="15">
        <text>chloride(in) = chloride(out)</text>
        <dbReference type="Rhea" id="RHEA:29823"/>
        <dbReference type="ChEBI" id="CHEBI:17996"/>
    </reaction>
</comment>
<dbReference type="Gene3D" id="3.40.30.10">
    <property type="entry name" value="Glutaredoxin"/>
    <property type="match status" value="1"/>
</dbReference>
<keyword evidence="20" id="KW-1185">Reference proteome</keyword>
<dbReference type="InterPro" id="IPR036249">
    <property type="entry name" value="Thioredoxin-like_sf"/>
</dbReference>
<dbReference type="GO" id="GO:0016491">
    <property type="term" value="F:oxidoreductase activity"/>
    <property type="evidence" value="ECO:0007669"/>
    <property type="project" value="UniProtKB-KW"/>
</dbReference>
<dbReference type="FunFam" id="1.20.1050.10:FF:000001">
    <property type="entry name" value="Chloride intracellular channel 2"/>
    <property type="match status" value="1"/>
</dbReference>
<keyword evidence="7" id="KW-0851">Voltage-gated channel</keyword>
<proteinExistence type="inferred from homology"/>
<comment type="similarity">
    <text evidence="3">Belongs to the chloride channel CLIC family.</text>
</comment>
<name>A0AAN9DC54_9TELE</name>
<keyword evidence="6" id="KW-0812">Transmembrane</keyword>
<evidence type="ECO:0000256" key="14">
    <source>
        <dbReference type="ARBA" id="ARBA00023303"/>
    </source>
</evidence>
<feature type="compositionally biased region" description="Acidic residues" evidence="17">
    <location>
        <begin position="37"/>
        <end position="48"/>
    </location>
</feature>
<comment type="caution">
    <text evidence="19">The sequence shown here is derived from an EMBL/GenBank/DDBJ whole genome shotgun (WGS) entry which is preliminary data.</text>
</comment>
<evidence type="ECO:0000256" key="11">
    <source>
        <dbReference type="ARBA" id="ARBA00023136"/>
    </source>
</evidence>